<feature type="signal peptide" evidence="3">
    <location>
        <begin position="1"/>
        <end position="23"/>
    </location>
</feature>
<feature type="chain" id="PRO_5039407300" evidence="3">
    <location>
        <begin position="24"/>
        <end position="641"/>
    </location>
</feature>
<evidence type="ECO:0000256" key="1">
    <source>
        <dbReference type="ARBA" id="ARBA00004370"/>
    </source>
</evidence>
<dbReference type="GO" id="GO:0016020">
    <property type="term" value="C:membrane"/>
    <property type="evidence" value="ECO:0007669"/>
    <property type="project" value="UniProtKB-SubCell"/>
</dbReference>
<gene>
    <name evidence="5" type="ORF">SAMN02910280_2070</name>
</gene>
<dbReference type="PANTHER" id="PTHR46825:SF11">
    <property type="entry name" value="PENICILLIN-BINDING PROTEIN 4"/>
    <property type="match status" value="1"/>
</dbReference>
<organism evidence="5 6">
    <name type="scientific">Ruminococcus flavefaciens</name>
    <dbReference type="NCBI Taxonomy" id="1265"/>
    <lineage>
        <taxon>Bacteria</taxon>
        <taxon>Bacillati</taxon>
        <taxon>Bacillota</taxon>
        <taxon>Clostridia</taxon>
        <taxon>Eubacteriales</taxon>
        <taxon>Oscillospiraceae</taxon>
        <taxon>Ruminococcus</taxon>
    </lineage>
</organism>
<evidence type="ECO:0000256" key="3">
    <source>
        <dbReference type="SAM" id="SignalP"/>
    </source>
</evidence>
<dbReference type="InterPro" id="IPR012338">
    <property type="entry name" value="Beta-lactam/transpept-like"/>
</dbReference>
<dbReference type="Pfam" id="PF00144">
    <property type="entry name" value="Beta-lactamase"/>
    <property type="match status" value="1"/>
</dbReference>
<sequence>MKKARIASLLAAALIAAPAMTFAAAESSDNTAINKTYSSSDTFSCIGSVSKMFATTAVMQLVEQGKVELDSPVTDYLPDFRMADERYKDITVRMLMNHTSGLMGTTAGDFMLYNDRDAAPHDTMLSELSTQRLKTFPGDYSAYCNDGFELLELIVEEVSGESFTDYIEKNICVPLGMKQTGTPWNAFRTDEMVKTFINGNVEVTPDYCMDLGSGGIMSTAEELCKFGSSFFKGDNTLLTDKSKKEMSEAKAADKYEDGFGLGWDQVDYDDYKAAGVKVVSKGGDVSHQHAQLLVAPDEEISVSVLASGGSSLYNSLMAEALMDIALADKGINVEHKAPEKKETLDTVPDKYLAYEDIYISAAGLNYVSFPDKKYMEIKTFTDDNIDIKQFKYTTEDSFVLMDGKIGSGKEVQAKNQSILIFRERNGRDYICSDNYMDFGGMGNFSMSGYEMMRADKNPVSDDVQAAWDARNGKKYYLYSGKYSNVYYAEMPFVKVNTYPEARGYVGGRKIIDADRAQAALVMPGGRDLEDIEVRTENGNEIIDITNCALEFISEEAIPELKSDVTEIKLSTKKAVWYKLGKGDSKTIILDIPENAAVYVYDKYDRMTYSSYMKDYGNSVPLPSEGKIVFIGEDGGKIGITQ</sequence>
<dbReference type="SUPFAM" id="SSF56601">
    <property type="entry name" value="beta-lactamase/transpeptidase-like"/>
    <property type="match status" value="1"/>
</dbReference>
<dbReference type="AlphaFoldDB" id="A0A1K1NJ94"/>
<proteinExistence type="predicted"/>
<dbReference type="PANTHER" id="PTHR46825">
    <property type="entry name" value="D-ALANYL-D-ALANINE-CARBOXYPEPTIDASE/ENDOPEPTIDASE AMPH"/>
    <property type="match status" value="1"/>
</dbReference>
<comment type="subcellular location">
    <subcellularLocation>
        <location evidence="1">Membrane</location>
    </subcellularLocation>
</comment>
<keyword evidence="2" id="KW-0472">Membrane</keyword>
<dbReference type="InterPro" id="IPR050491">
    <property type="entry name" value="AmpC-like"/>
</dbReference>
<dbReference type="Proteomes" id="UP000183461">
    <property type="component" value="Unassembled WGS sequence"/>
</dbReference>
<dbReference type="RefSeq" id="WP_072300321.1">
    <property type="nucleotide sequence ID" value="NZ_FPIP01000004.1"/>
</dbReference>
<feature type="domain" description="Beta-lactamase-related" evidence="4">
    <location>
        <begin position="40"/>
        <end position="311"/>
    </location>
</feature>
<protein>
    <submittedName>
        <fullName evidence="5">CubicO group peptidase, beta-lactamase class C family</fullName>
    </submittedName>
</protein>
<name>A0A1K1NJ94_RUMFL</name>
<dbReference type="EMBL" id="FPIP01000004">
    <property type="protein sequence ID" value="SFW35538.1"/>
    <property type="molecule type" value="Genomic_DNA"/>
</dbReference>
<reference evidence="5 6" key="1">
    <citation type="submission" date="2016-11" db="EMBL/GenBank/DDBJ databases">
        <authorList>
            <person name="Jaros S."/>
            <person name="Januszkiewicz K."/>
            <person name="Wedrychowicz H."/>
        </authorList>
    </citation>
    <scope>NUCLEOTIDE SEQUENCE [LARGE SCALE GENOMIC DNA]</scope>
    <source>
        <strain evidence="5 6">YL228</strain>
    </source>
</reference>
<keyword evidence="3" id="KW-0732">Signal</keyword>
<dbReference type="Gene3D" id="3.40.710.10">
    <property type="entry name" value="DD-peptidase/beta-lactamase superfamily"/>
    <property type="match status" value="1"/>
</dbReference>
<evidence type="ECO:0000313" key="6">
    <source>
        <dbReference type="Proteomes" id="UP000183461"/>
    </source>
</evidence>
<evidence type="ECO:0000313" key="5">
    <source>
        <dbReference type="EMBL" id="SFW35538.1"/>
    </source>
</evidence>
<evidence type="ECO:0000256" key="2">
    <source>
        <dbReference type="ARBA" id="ARBA00023136"/>
    </source>
</evidence>
<accession>A0A1K1NJ94</accession>
<evidence type="ECO:0000259" key="4">
    <source>
        <dbReference type="Pfam" id="PF00144"/>
    </source>
</evidence>
<dbReference type="InterPro" id="IPR001466">
    <property type="entry name" value="Beta-lactam-related"/>
</dbReference>